<proteinExistence type="predicted"/>
<dbReference type="Proteomes" id="UP000005258">
    <property type="component" value="Plasmid pTM2"/>
</dbReference>
<keyword evidence="1" id="KW-0238">DNA-binding</keyword>
<accession>I3TU41</accession>
<sequence>MAGDPPIDDVHGTADDRSTRAIREIVRLWDEGLASGPAIDGEAAFEEIRIMLDERMGCGSRSRVSGP</sequence>
<dbReference type="KEGG" id="tmo:TMO_b0271"/>
<evidence type="ECO:0000313" key="1">
    <source>
        <dbReference type="EMBL" id="AFK56279.1"/>
    </source>
</evidence>
<keyword evidence="2" id="KW-1185">Reference proteome</keyword>
<dbReference type="GO" id="GO:0003677">
    <property type="term" value="F:DNA binding"/>
    <property type="evidence" value="ECO:0007669"/>
    <property type="project" value="UniProtKB-KW"/>
</dbReference>
<keyword evidence="1" id="KW-0614">Plasmid</keyword>
<gene>
    <name evidence="1" type="ordered locus">TMO_b0271</name>
</gene>
<dbReference type="AlphaFoldDB" id="I3TU41"/>
<reference evidence="1 2" key="1">
    <citation type="journal article" date="2012" name="J. Am. Chem. Soc.">
        <title>Bacterial biosynthesis and maturation of the didemnin anti-cancer agents.</title>
        <authorList>
            <person name="Xu Y."/>
            <person name="Kersten R.D."/>
            <person name="Nam S.J."/>
            <person name="Lu L."/>
            <person name="Al-Suwailem A.M."/>
            <person name="Zheng H."/>
            <person name="Fenical W."/>
            <person name="Dorrestein P.C."/>
            <person name="Moore B.S."/>
            <person name="Qian P.Y."/>
        </authorList>
    </citation>
    <scope>NUCLEOTIDE SEQUENCE [LARGE SCALE GENOMIC DNA]</scope>
    <source>
        <strain evidence="1 2">KA081020-065</strain>
    </source>
</reference>
<dbReference type="HOGENOM" id="CLU_2811143_0_0_5"/>
<protein>
    <submittedName>
        <fullName evidence="1">Transcriptional regulators containing the CopG/Arc/MetJ DNA-binding domain</fullName>
    </submittedName>
</protein>
<name>I3TU41_TISMK</name>
<organism evidence="1 2">
    <name type="scientific">Tistrella mobilis (strain KA081020-065)</name>
    <dbReference type="NCBI Taxonomy" id="1110502"/>
    <lineage>
        <taxon>Bacteria</taxon>
        <taxon>Pseudomonadati</taxon>
        <taxon>Pseudomonadota</taxon>
        <taxon>Alphaproteobacteria</taxon>
        <taxon>Geminicoccales</taxon>
        <taxon>Geminicoccaceae</taxon>
        <taxon>Tistrella</taxon>
    </lineage>
</organism>
<dbReference type="EMBL" id="CP003238">
    <property type="protein sequence ID" value="AFK56279.1"/>
    <property type="molecule type" value="Genomic_DNA"/>
</dbReference>
<evidence type="ECO:0000313" key="2">
    <source>
        <dbReference type="Proteomes" id="UP000005258"/>
    </source>
</evidence>
<dbReference type="RefSeq" id="WP_014753032.1">
    <property type="nucleotide sequence ID" value="NC_017966.1"/>
</dbReference>
<geneLocation type="plasmid" evidence="1 2">
    <name>pTM2</name>
</geneLocation>